<accession>A0A0K8RN16</accession>
<evidence type="ECO:0000256" key="1">
    <source>
        <dbReference type="SAM" id="SignalP"/>
    </source>
</evidence>
<reference evidence="2" key="1">
    <citation type="submission" date="2012-12" db="EMBL/GenBank/DDBJ databases">
        <title>Identification and characterization of a phenylalanine ammonia-lyase gene family in Isatis indigotica Fort.</title>
        <authorList>
            <person name="Liu Q."/>
            <person name="Chen J."/>
            <person name="Zhou X."/>
            <person name="Di P."/>
            <person name="Xiao Y."/>
            <person name="Xuan H."/>
            <person name="Zhang L."/>
            <person name="Chen W."/>
        </authorList>
    </citation>
    <scope>NUCLEOTIDE SEQUENCE</scope>
    <source>
        <tissue evidence="2">Salivary gland</tissue>
    </source>
</reference>
<keyword evidence="1" id="KW-0732">Signal</keyword>
<dbReference type="AlphaFoldDB" id="A0A0K8RN16"/>
<protein>
    <submittedName>
        <fullName evidence="2">Putative til domain protein</fullName>
    </submittedName>
</protein>
<dbReference type="EMBL" id="GADI01001859">
    <property type="protein sequence ID" value="JAA71949.1"/>
    <property type="molecule type" value="mRNA"/>
</dbReference>
<name>A0A0K8RN16_IXORI</name>
<evidence type="ECO:0000313" key="2">
    <source>
        <dbReference type="EMBL" id="JAA71949.1"/>
    </source>
</evidence>
<feature type="signal peptide" evidence="1">
    <location>
        <begin position="1"/>
        <end position="19"/>
    </location>
</feature>
<proteinExistence type="evidence at transcript level"/>
<sequence>MKIFILVLLVAFLFYMESADTMDCPPGEHPKACNNWNTRNTSCDEMTCDNPTHQPCVQCNCDEDGDVCDEKCVCDGGNFRLPSNQCRDPSECPPGSPGRDYALEKRNSISCLYIQYAADNRTE</sequence>
<feature type="chain" id="PRO_5005518919" evidence="1">
    <location>
        <begin position="20"/>
        <end position="123"/>
    </location>
</feature>
<organism evidence="2">
    <name type="scientific">Ixodes ricinus</name>
    <name type="common">Common tick</name>
    <name type="synonym">Acarus ricinus</name>
    <dbReference type="NCBI Taxonomy" id="34613"/>
    <lineage>
        <taxon>Eukaryota</taxon>
        <taxon>Metazoa</taxon>
        <taxon>Ecdysozoa</taxon>
        <taxon>Arthropoda</taxon>
        <taxon>Chelicerata</taxon>
        <taxon>Arachnida</taxon>
        <taxon>Acari</taxon>
        <taxon>Parasitiformes</taxon>
        <taxon>Ixodida</taxon>
        <taxon>Ixodoidea</taxon>
        <taxon>Ixodidae</taxon>
        <taxon>Ixodinae</taxon>
        <taxon>Ixodes</taxon>
    </lineage>
</organism>